<evidence type="ECO:0000256" key="5">
    <source>
        <dbReference type="ARBA" id="ARBA00023204"/>
    </source>
</evidence>
<dbReference type="Pfam" id="PF20168">
    <property type="entry name" value="PDS5"/>
    <property type="match status" value="1"/>
</dbReference>
<evidence type="ECO:0000256" key="6">
    <source>
        <dbReference type="ARBA" id="ARBA00023242"/>
    </source>
</evidence>
<sequence>MEPTEKELEDRLRELGTRLASPPSDVDELLCLLDQTEIYLSRVEQSPSTSMSDALCPTMNSLITKEFLNHPEADVKVYVAACINEIMRVTAPDAPYNDDLMKEIFAMIVDAFEKLDDMSGCSYCKRVSILEIMAKVRSCVVMLDLECDDLILRMFENFLKSIRTDHPINVFSSMETIMTLILEESEDISQELLSCLLSNVQKSKKGVMPVVRRLAEKVISNCYMKLKPYIVAAVQSIGTSLSDYSDIVASIRQDSSVALEKNEADGNKLSEKAVSDALPQETEKLDKPVNYLEEVGALSDKARKVLSNGIVPLGNGNAVVDPISPKLKPENSFSSEQCRNDGVPSGEHNSLGSITEKPGNELNFQSVEAKLSSVQLTDASDSSWVDDDKEVSAPPSRRAGWKKEIRSLKSDGASDMVPETEVFLEGEREAELQPLEGLDGDNSCANSAAPTYKPPISGLPMRKRVTNSEFSEKRSTSHKPVPSAEQKKMSGLTTIKKEDPPAIASIHKDHFLVSVSDGKPLQDSTKKSLADNASAELAVTGVCDGKSLRKEKMETESLVADANTFETQGKPNTNRPEPLDVTDKDLSAEPCLKEMMASSKASREEHNDHNRWVKFAGGNLQKKGRRKAPRLYKLYLEIIGREIEVWWPDDKKFYKGVIDAFDPVTEKHRVVYDDGDVEILFLRNERWNFVDSKNFEKELENDVASPESSLQVPSKKRRRASSGKRKANRKRGKIGRKSKDMAIQQSGDGNSTVKSRDSPIETTSELATSLYEKTPESLVREETKLEEPSHINNLDETPDDSSIIKDNNTSSNILASGGDKSVIRSRGRPKGDSLGKKSNTLQKDEGTEFESHQTKNSLDETLVDAGTSTGAKLDGKSKDRRESALKSRVNPIGETLKSSRILNEETLKITSNDDKEIKIESSQTKDSDNTVPYTTAAFKHGLIIDTDQNLKGKETVKLDNMASEDTKARRKRKRTVTTIDTNVSAIENLDDLSQSSSAKTNKRRRK</sequence>
<evidence type="ECO:0000313" key="9">
    <source>
        <dbReference type="EMBL" id="KAI0497041.1"/>
    </source>
</evidence>
<protein>
    <submittedName>
        <fullName evidence="9">Uncharacterized protein</fullName>
    </submittedName>
</protein>
<keyword evidence="7" id="KW-0131">Cell cycle</keyword>
<dbReference type="SUPFAM" id="SSF48371">
    <property type="entry name" value="ARM repeat"/>
    <property type="match status" value="1"/>
</dbReference>
<dbReference type="Proteomes" id="UP000829196">
    <property type="component" value="Unassembled WGS sequence"/>
</dbReference>
<dbReference type="SMR" id="A0A8T3AM66"/>
<dbReference type="GO" id="GO:0000785">
    <property type="term" value="C:chromatin"/>
    <property type="evidence" value="ECO:0007669"/>
    <property type="project" value="TreeGrafter"/>
</dbReference>
<feature type="compositionally biased region" description="Basic and acidic residues" evidence="8">
    <location>
        <begin position="842"/>
        <end position="853"/>
    </location>
</feature>
<reference evidence="9" key="1">
    <citation type="journal article" date="2022" name="Front. Genet.">
        <title>Chromosome-Scale Assembly of the Dendrobium nobile Genome Provides Insights Into the Molecular Mechanism of the Biosynthesis of the Medicinal Active Ingredient of Dendrobium.</title>
        <authorList>
            <person name="Xu Q."/>
            <person name="Niu S.-C."/>
            <person name="Li K.-L."/>
            <person name="Zheng P.-J."/>
            <person name="Zhang X.-J."/>
            <person name="Jia Y."/>
            <person name="Liu Y."/>
            <person name="Niu Y.-X."/>
            <person name="Yu L.-H."/>
            <person name="Chen D.-F."/>
            <person name="Zhang G.-Q."/>
        </authorList>
    </citation>
    <scope>NUCLEOTIDE SEQUENCE</scope>
    <source>
        <tissue evidence="9">Leaf</tissue>
    </source>
</reference>
<dbReference type="GO" id="GO:0035825">
    <property type="term" value="P:homologous recombination"/>
    <property type="evidence" value="ECO:0007669"/>
    <property type="project" value="UniProtKB-ARBA"/>
</dbReference>
<dbReference type="AlphaFoldDB" id="A0A8T3AM66"/>
<dbReference type="SUPFAM" id="SSF63748">
    <property type="entry name" value="Tudor/PWWP/MBT"/>
    <property type="match status" value="1"/>
</dbReference>
<feature type="compositionally biased region" description="Basic and acidic residues" evidence="8">
    <location>
        <begin position="873"/>
        <end position="885"/>
    </location>
</feature>
<evidence type="ECO:0000256" key="7">
    <source>
        <dbReference type="ARBA" id="ARBA00023306"/>
    </source>
</evidence>
<feature type="compositionally biased region" description="Basic residues" evidence="8">
    <location>
        <begin position="714"/>
        <end position="736"/>
    </location>
</feature>
<proteinExistence type="predicted"/>
<evidence type="ECO:0000256" key="8">
    <source>
        <dbReference type="SAM" id="MobiDB-lite"/>
    </source>
</evidence>
<feature type="region of interest" description="Disordered" evidence="8">
    <location>
        <begin position="377"/>
        <end position="403"/>
    </location>
</feature>
<evidence type="ECO:0000256" key="4">
    <source>
        <dbReference type="ARBA" id="ARBA00022776"/>
    </source>
</evidence>
<dbReference type="GO" id="GO:0006281">
    <property type="term" value="P:DNA repair"/>
    <property type="evidence" value="ECO:0007669"/>
    <property type="project" value="UniProtKB-KW"/>
</dbReference>
<feature type="region of interest" description="Disordered" evidence="8">
    <location>
        <begin position="468"/>
        <end position="490"/>
    </location>
</feature>
<keyword evidence="3" id="KW-0227">DNA damage</keyword>
<evidence type="ECO:0000256" key="3">
    <source>
        <dbReference type="ARBA" id="ARBA00022763"/>
    </source>
</evidence>
<evidence type="ECO:0000256" key="2">
    <source>
        <dbReference type="ARBA" id="ARBA00022618"/>
    </source>
</evidence>
<dbReference type="PANTHER" id="PTHR12663">
    <property type="entry name" value="ANDROGEN INDUCED INHIBITOR OF PROLIFERATION AS3 / PDS5-RELATED"/>
    <property type="match status" value="1"/>
</dbReference>
<dbReference type="GO" id="GO:0051301">
    <property type="term" value="P:cell division"/>
    <property type="evidence" value="ECO:0007669"/>
    <property type="project" value="UniProtKB-KW"/>
</dbReference>
<dbReference type="CDD" id="cd20404">
    <property type="entry name" value="Tudor_Agenet_AtEML-like"/>
    <property type="match status" value="1"/>
</dbReference>
<gene>
    <name evidence="9" type="ORF">KFK09_023369</name>
</gene>
<feature type="compositionally biased region" description="Polar residues" evidence="8">
    <location>
        <begin position="804"/>
        <end position="814"/>
    </location>
</feature>
<dbReference type="Gene3D" id="2.30.30.140">
    <property type="match status" value="1"/>
</dbReference>
<dbReference type="PANTHER" id="PTHR12663:SF3">
    <property type="entry name" value="SISTER CHROMATID COHESION PROTEIN PDS5 HOMOLOG C"/>
    <property type="match status" value="1"/>
</dbReference>
<dbReference type="InterPro" id="IPR016024">
    <property type="entry name" value="ARM-type_fold"/>
</dbReference>
<dbReference type="GO" id="GO:0005634">
    <property type="term" value="C:nucleus"/>
    <property type="evidence" value="ECO:0007669"/>
    <property type="project" value="UniProtKB-SubCell"/>
</dbReference>
<keyword evidence="4" id="KW-0498">Mitosis</keyword>
<dbReference type="EMBL" id="JAGYWB010000016">
    <property type="protein sequence ID" value="KAI0497041.1"/>
    <property type="molecule type" value="Genomic_DNA"/>
</dbReference>
<keyword evidence="2" id="KW-0132">Cell division</keyword>
<feature type="region of interest" description="Disordered" evidence="8">
    <location>
        <begin position="320"/>
        <end position="358"/>
    </location>
</feature>
<keyword evidence="10" id="KW-1185">Reference proteome</keyword>
<dbReference type="OrthoDB" id="200660at2759"/>
<organism evidence="9 10">
    <name type="scientific">Dendrobium nobile</name>
    <name type="common">Orchid</name>
    <dbReference type="NCBI Taxonomy" id="94219"/>
    <lineage>
        <taxon>Eukaryota</taxon>
        <taxon>Viridiplantae</taxon>
        <taxon>Streptophyta</taxon>
        <taxon>Embryophyta</taxon>
        <taxon>Tracheophyta</taxon>
        <taxon>Spermatophyta</taxon>
        <taxon>Magnoliopsida</taxon>
        <taxon>Liliopsida</taxon>
        <taxon>Asparagales</taxon>
        <taxon>Orchidaceae</taxon>
        <taxon>Epidendroideae</taxon>
        <taxon>Malaxideae</taxon>
        <taxon>Dendrobiinae</taxon>
        <taxon>Dendrobium</taxon>
    </lineage>
</organism>
<evidence type="ECO:0000256" key="1">
    <source>
        <dbReference type="ARBA" id="ARBA00004123"/>
    </source>
</evidence>
<keyword evidence="6" id="KW-0539">Nucleus</keyword>
<dbReference type="GO" id="GO:0007064">
    <property type="term" value="P:mitotic sister chromatid cohesion"/>
    <property type="evidence" value="ECO:0007669"/>
    <property type="project" value="InterPro"/>
</dbReference>
<dbReference type="InterPro" id="IPR039776">
    <property type="entry name" value="Pds5"/>
</dbReference>
<evidence type="ECO:0000313" key="10">
    <source>
        <dbReference type="Proteomes" id="UP000829196"/>
    </source>
</evidence>
<feature type="compositionally biased region" description="Polar residues" evidence="8">
    <location>
        <begin position="743"/>
        <end position="753"/>
    </location>
</feature>
<feature type="region of interest" description="Disordered" evidence="8">
    <location>
        <begin position="700"/>
        <end position="889"/>
    </location>
</feature>
<accession>A0A8T3AM66</accession>
<name>A0A8T3AM66_DENNO</name>
<feature type="compositionally biased region" description="Basic and acidic residues" evidence="8">
    <location>
        <begin position="773"/>
        <end position="789"/>
    </location>
</feature>
<comment type="caution">
    <text evidence="9">The sequence shown here is derived from an EMBL/GenBank/DDBJ whole genome shotgun (WGS) entry which is preliminary data.</text>
</comment>
<comment type="subcellular location">
    <subcellularLocation>
        <location evidence="1">Nucleus</location>
    </subcellularLocation>
</comment>
<keyword evidence="5" id="KW-0234">DNA repair</keyword>